<proteinExistence type="predicted"/>
<keyword evidence="2" id="KW-0812">Transmembrane</keyword>
<accession>A0A329TFI6</accession>
<keyword evidence="2" id="KW-1133">Transmembrane helix</keyword>
<dbReference type="Proteomes" id="UP000251634">
    <property type="component" value="Unassembled WGS sequence"/>
</dbReference>
<dbReference type="RefSeq" id="WP_112116495.1">
    <property type="nucleotide sequence ID" value="NZ_PRKZ01000011.1"/>
</dbReference>
<feature type="compositionally biased region" description="Polar residues" evidence="1">
    <location>
        <begin position="1"/>
        <end position="14"/>
    </location>
</feature>
<dbReference type="InterPro" id="IPR023353">
    <property type="entry name" value="LemA-like_dom_sf"/>
</dbReference>
<feature type="transmembrane region" description="Helical" evidence="2">
    <location>
        <begin position="58"/>
        <end position="78"/>
    </location>
</feature>
<protein>
    <submittedName>
        <fullName evidence="3">LemA</fullName>
    </submittedName>
</protein>
<evidence type="ECO:0000313" key="3">
    <source>
        <dbReference type="EMBL" id="RAW47979.1"/>
    </source>
</evidence>
<sequence length="254" mass="27028">MANADFSKQSSTQGPRGFDSGSYREAKRADEDALHLTPAQQKLAVLENRLPAALRNRGAALALSIVVMLAAFFGLGGAKLKAKYNSASQWFSYGVAADNGYTLNEELLTRLNTAANVITTGTSTLGADSTEVQAAQTALDDFSACLDAVQADGSKQDLTSLPYYQGSTMHALYQANEALGAAIDQLYAKLQEQAENPMKMGAVQGQYGQFNSAQTILSNLNYNQAVTAYQNDTSGFPAALLKGLFGIKEVEPFA</sequence>
<comment type="caution">
    <text evidence="3">The sequence shown here is derived from an EMBL/GenBank/DDBJ whole genome shotgun (WGS) entry which is preliminary data.</text>
</comment>
<reference evidence="3 4" key="1">
    <citation type="submission" date="2018-02" db="EMBL/GenBank/DDBJ databases">
        <title>Complete genome sequencing of Faecalibacterium prausnitzii strains isolated from the human gut.</title>
        <authorList>
            <person name="Fitzgerald B.C."/>
            <person name="Shkoporov A.N."/>
            <person name="Ross P.R."/>
            <person name="Hill C."/>
        </authorList>
    </citation>
    <scope>NUCLEOTIDE SEQUENCE [LARGE SCALE GENOMIC DNA]</scope>
    <source>
        <strain evidence="3 4">APC942/8-14-2</strain>
    </source>
</reference>
<keyword evidence="2" id="KW-0472">Membrane</keyword>
<evidence type="ECO:0000256" key="2">
    <source>
        <dbReference type="SAM" id="Phobius"/>
    </source>
</evidence>
<dbReference type="Gene3D" id="1.20.1440.20">
    <property type="entry name" value="LemA-like domain"/>
    <property type="match status" value="1"/>
</dbReference>
<feature type="region of interest" description="Disordered" evidence="1">
    <location>
        <begin position="1"/>
        <end position="24"/>
    </location>
</feature>
<gene>
    <name evidence="3" type="ORF">C4N25_12460</name>
</gene>
<dbReference type="AlphaFoldDB" id="A0A329TFI6"/>
<name>A0A329TFI6_9FIRM</name>
<evidence type="ECO:0000313" key="4">
    <source>
        <dbReference type="Proteomes" id="UP000251634"/>
    </source>
</evidence>
<evidence type="ECO:0000256" key="1">
    <source>
        <dbReference type="SAM" id="MobiDB-lite"/>
    </source>
</evidence>
<dbReference type="EMBL" id="PRKZ01000011">
    <property type="protein sequence ID" value="RAW47979.1"/>
    <property type="molecule type" value="Genomic_DNA"/>
</dbReference>
<organism evidence="3 4">
    <name type="scientific">Faecalibacterium prausnitzii</name>
    <dbReference type="NCBI Taxonomy" id="853"/>
    <lineage>
        <taxon>Bacteria</taxon>
        <taxon>Bacillati</taxon>
        <taxon>Bacillota</taxon>
        <taxon>Clostridia</taxon>
        <taxon>Eubacteriales</taxon>
        <taxon>Oscillospiraceae</taxon>
        <taxon>Faecalibacterium</taxon>
    </lineage>
</organism>